<dbReference type="InterPro" id="IPR003609">
    <property type="entry name" value="Pan_app"/>
</dbReference>
<evidence type="ECO:0000313" key="8">
    <source>
        <dbReference type="Proteomes" id="UP000507470"/>
    </source>
</evidence>
<dbReference type="SUPFAM" id="SSF47473">
    <property type="entry name" value="EF-hand"/>
    <property type="match status" value="1"/>
</dbReference>
<evidence type="ECO:0000256" key="4">
    <source>
        <dbReference type="ARBA" id="ARBA00022842"/>
    </source>
</evidence>
<dbReference type="Pfam" id="PF00024">
    <property type="entry name" value="PAN_1"/>
    <property type="match status" value="1"/>
</dbReference>
<dbReference type="PROSITE" id="PS50948">
    <property type="entry name" value="PAN"/>
    <property type="match status" value="1"/>
</dbReference>
<keyword evidence="4" id="KW-0460">Magnesium</keyword>
<evidence type="ECO:0000313" key="7">
    <source>
        <dbReference type="EMBL" id="CAC5394725.1"/>
    </source>
</evidence>
<keyword evidence="2" id="KW-0677">Repeat</keyword>
<dbReference type="InterPro" id="IPR051433">
    <property type="entry name" value="CIBP"/>
</dbReference>
<keyword evidence="3" id="KW-0106">Calcium</keyword>
<dbReference type="GO" id="GO:0005509">
    <property type="term" value="F:calcium ion binding"/>
    <property type="evidence" value="ECO:0007669"/>
    <property type="project" value="InterPro"/>
</dbReference>
<feature type="domain" description="EF-hand" evidence="5">
    <location>
        <begin position="120"/>
        <end position="155"/>
    </location>
</feature>
<dbReference type="PANTHER" id="PTHR45791">
    <property type="entry name" value="CALCIUM AND INTEGRIN BINDING FAMILY MEMBER 2"/>
    <property type="match status" value="1"/>
</dbReference>
<dbReference type="Gene3D" id="1.10.238.10">
    <property type="entry name" value="EF-hand"/>
    <property type="match status" value="1"/>
</dbReference>
<dbReference type="Proteomes" id="UP000507470">
    <property type="component" value="Unassembled WGS sequence"/>
</dbReference>
<dbReference type="InterPro" id="IPR002048">
    <property type="entry name" value="EF_hand_dom"/>
</dbReference>
<dbReference type="AlphaFoldDB" id="A0A6J8CEZ1"/>
<reference evidence="7 8" key="1">
    <citation type="submission" date="2020-06" db="EMBL/GenBank/DDBJ databases">
        <authorList>
            <person name="Li R."/>
            <person name="Bekaert M."/>
        </authorList>
    </citation>
    <scope>NUCLEOTIDE SEQUENCE [LARGE SCALE GENOMIC DNA]</scope>
    <source>
        <strain evidence="8">wild</strain>
    </source>
</reference>
<dbReference type="SUPFAM" id="SSF57414">
    <property type="entry name" value="Hairpin loop containing domain-like"/>
    <property type="match status" value="1"/>
</dbReference>
<evidence type="ECO:0000256" key="1">
    <source>
        <dbReference type="ARBA" id="ARBA00022723"/>
    </source>
</evidence>
<keyword evidence="1" id="KW-0479">Metal-binding</keyword>
<evidence type="ECO:0000259" key="5">
    <source>
        <dbReference type="PROSITE" id="PS50222"/>
    </source>
</evidence>
<organism evidence="7 8">
    <name type="scientific">Mytilus coruscus</name>
    <name type="common">Sea mussel</name>
    <dbReference type="NCBI Taxonomy" id="42192"/>
    <lineage>
        <taxon>Eukaryota</taxon>
        <taxon>Metazoa</taxon>
        <taxon>Spiralia</taxon>
        <taxon>Lophotrochozoa</taxon>
        <taxon>Mollusca</taxon>
        <taxon>Bivalvia</taxon>
        <taxon>Autobranchia</taxon>
        <taxon>Pteriomorphia</taxon>
        <taxon>Mytilida</taxon>
        <taxon>Mytiloidea</taxon>
        <taxon>Mytilidae</taxon>
        <taxon>Mytilinae</taxon>
        <taxon>Mytilus</taxon>
    </lineage>
</organism>
<dbReference type="InterPro" id="IPR018247">
    <property type="entry name" value="EF_Hand_1_Ca_BS"/>
</dbReference>
<gene>
    <name evidence="7" type="ORF">MCOR_29448</name>
</gene>
<feature type="domain" description="Apple" evidence="6">
    <location>
        <begin position="5"/>
        <end position="90"/>
    </location>
</feature>
<dbReference type="EMBL" id="CACVKT020005364">
    <property type="protein sequence ID" value="CAC5394725.1"/>
    <property type="molecule type" value="Genomic_DNA"/>
</dbReference>
<dbReference type="PANTHER" id="PTHR45791:SF1">
    <property type="entry name" value="CALCIUM AND INTEGRIN BINDING FAMILY MEMBER 1"/>
    <property type="match status" value="1"/>
</dbReference>
<dbReference type="PROSITE" id="PS50222">
    <property type="entry name" value="EF_HAND_2"/>
    <property type="match status" value="1"/>
</dbReference>
<dbReference type="PROSITE" id="PS00018">
    <property type="entry name" value="EF_HAND_1"/>
    <property type="match status" value="2"/>
</dbReference>
<keyword evidence="8" id="KW-1185">Reference proteome</keyword>
<sequence length="163" mass="18706">MSADCILFQTGVGTQNTDFTDFKITKQNLKIDIGQSYIGCSILCFENVHCLSYSYNNETHVCELWDEDFILTSDTSGSIENGWSYYYIVRDFDEDDMISSDDLKVVVDRLTGEQNLSKDEMQQLIDNILEEADLDDDDSLSFAEFEHVISKAPDFVNSFRIRL</sequence>
<accession>A0A6J8CEZ1</accession>
<dbReference type="OrthoDB" id="114727at2759"/>
<proteinExistence type="predicted"/>
<evidence type="ECO:0000256" key="2">
    <source>
        <dbReference type="ARBA" id="ARBA00022737"/>
    </source>
</evidence>
<evidence type="ECO:0000256" key="3">
    <source>
        <dbReference type="ARBA" id="ARBA00022837"/>
    </source>
</evidence>
<name>A0A6J8CEZ1_MYTCO</name>
<dbReference type="GO" id="GO:0000287">
    <property type="term" value="F:magnesium ion binding"/>
    <property type="evidence" value="ECO:0007669"/>
    <property type="project" value="TreeGrafter"/>
</dbReference>
<evidence type="ECO:0000259" key="6">
    <source>
        <dbReference type="PROSITE" id="PS50948"/>
    </source>
</evidence>
<dbReference type="InterPro" id="IPR011992">
    <property type="entry name" value="EF-hand-dom_pair"/>
</dbReference>
<protein>
    <submittedName>
        <fullName evidence="7">CIB1</fullName>
    </submittedName>
</protein>